<name>A0ABT2FGE1_9GAMM</name>
<accession>A0ABT2FGE1</accession>
<organism evidence="2 3">
    <name type="scientific">Shewanella electrica</name>
    <dbReference type="NCBI Taxonomy" id="515560"/>
    <lineage>
        <taxon>Bacteria</taxon>
        <taxon>Pseudomonadati</taxon>
        <taxon>Pseudomonadota</taxon>
        <taxon>Gammaproteobacteria</taxon>
        <taxon>Alteromonadales</taxon>
        <taxon>Shewanellaceae</taxon>
        <taxon>Shewanella</taxon>
    </lineage>
</organism>
<dbReference type="Proteomes" id="UP001201549">
    <property type="component" value="Unassembled WGS sequence"/>
</dbReference>
<comment type="caution">
    <text evidence="2">The sequence shown here is derived from an EMBL/GenBank/DDBJ whole genome shotgun (WGS) entry which is preliminary data.</text>
</comment>
<keyword evidence="1" id="KW-0732">Signal</keyword>
<feature type="signal peptide" evidence="1">
    <location>
        <begin position="1"/>
        <end position="19"/>
    </location>
</feature>
<dbReference type="EMBL" id="JAKOGG010000002">
    <property type="protein sequence ID" value="MCS4555382.1"/>
    <property type="molecule type" value="Genomic_DNA"/>
</dbReference>
<evidence type="ECO:0000313" key="3">
    <source>
        <dbReference type="Proteomes" id="UP001201549"/>
    </source>
</evidence>
<gene>
    <name evidence="2" type="ORF">L9G74_02925</name>
</gene>
<feature type="chain" id="PRO_5046036546" evidence="1">
    <location>
        <begin position="20"/>
        <end position="174"/>
    </location>
</feature>
<reference evidence="3" key="1">
    <citation type="submission" date="2023-07" db="EMBL/GenBank/DDBJ databases">
        <title>Shewanella mangrovi sp. nov., an acetaldehyde- degrading bacterium isolated from mangrove sediment.</title>
        <authorList>
            <person name="Liu Y."/>
        </authorList>
    </citation>
    <scope>NUCLEOTIDE SEQUENCE [LARGE SCALE GENOMIC DNA]</scope>
    <source>
        <strain evidence="3">C32</strain>
    </source>
</reference>
<dbReference type="RefSeq" id="WP_238894788.1">
    <property type="nucleotide sequence ID" value="NZ_JAKOGG010000002.1"/>
</dbReference>
<evidence type="ECO:0000256" key="1">
    <source>
        <dbReference type="SAM" id="SignalP"/>
    </source>
</evidence>
<protein>
    <submittedName>
        <fullName evidence="2">Nucleoside 2-deoxyribosyltransferase domain-containing protein</fullName>
    </submittedName>
</protein>
<dbReference type="Gene3D" id="3.40.50.450">
    <property type="match status" value="1"/>
</dbReference>
<evidence type="ECO:0000313" key="2">
    <source>
        <dbReference type="EMBL" id="MCS4555382.1"/>
    </source>
</evidence>
<dbReference type="Pfam" id="PF15891">
    <property type="entry name" value="Nuc_deoxyri_tr2"/>
    <property type="match status" value="1"/>
</dbReference>
<sequence>MSLPRWLLTAALLSPLAKAEVIVSPAPLPESNQLKVFLGGSIEMGKARNWQLDVVNAFKDAPIQLFNPRRADWDPTWQPVLSNPHFKQQVEWELNALEHSDIIIMYLAPGTQSPVSLMELGLYAASGKLIVICPEGFWRKGNVDAVTQRYNINTVDNIEDAIALIKSKMAAAQH</sequence>
<proteinExistence type="predicted"/>
<dbReference type="InterPro" id="IPR039470">
    <property type="entry name" value="Nuc_deoxyri_tr2"/>
</dbReference>
<keyword evidence="3" id="KW-1185">Reference proteome</keyword>